<dbReference type="PANTHER" id="PTHR10380">
    <property type="entry name" value="CUTICLE PROTEIN"/>
    <property type="match status" value="1"/>
</dbReference>
<dbReference type="GO" id="GO:0062129">
    <property type="term" value="C:chitin-based extracellular matrix"/>
    <property type="evidence" value="ECO:0007669"/>
    <property type="project" value="TreeGrafter"/>
</dbReference>
<dbReference type="PROSITE" id="PS00233">
    <property type="entry name" value="CHIT_BIND_RR_1"/>
    <property type="match status" value="1"/>
</dbReference>
<evidence type="ECO:0000313" key="5">
    <source>
        <dbReference type="Proteomes" id="UP000504635"/>
    </source>
</evidence>
<dbReference type="OrthoDB" id="6379191at2759"/>
<feature type="compositionally biased region" description="Low complexity" evidence="3">
    <location>
        <begin position="187"/>
        <end position="207"/>
    </location>
</feature>
<evidence type="ECO:0000313" key="6">
    <source>
        <dbReference type="RefSeq" id="XP_030755679.1"/>
    </source>
</evidence>
<dbReference type="GO" id="GO:0008010">
    <property type="term" value="F:structural constituent of chitin-based larval cuticle"/>
    <property type="evidence" value="ECO:0007669"/>
    <property type="project" value="TreeGrafter"/>
</dbReference>
<dbReference type="InParanoid" id="A0A6J2XYD5"/>
<accession>A0A6J2XYD5</accession>
<dbReference type="PANTHER" id="PTHR10380:SF173">
    <property type="entry name" value="CUTICULAR PROTEIN 47EF, ISOFORM C-RELATED"/>
    <property type="match status" value="1"/>
</dbReference>
<reference evidence="6" key="1">
    <citation type="submission" date="2025-08" db="UniProtKB">
        <authorList>
            <consortium name="RefSeq"/>
        </authorList>
    </citation>
    <scope>IDENTIFICATION</scope>
    <source>
        <tissue evidence="6">Gonads</tissue>
    </source>
</reference>
<feature type="chain" id="PRO_5026807228" evidence="4">
    <location>
        <begin position="16"/>
        <end position="241"/>
    </location>
</feature>
<keyword evidence="5" id="KW-1185">Reference proteome</keyword>
<dbReference type="PROSITE" id="PS51155">
    <property type="entry name" value="CHIT_BIND_RR_2"/>
    <property type="match status" value="1"/>
</dbReference>
<organism evidence="5 6">
    <name type="scientific">Sitophilus oryzae</name>
    <name type="common">Rice weevil</name>
    <name type="synonym">Curculio oryzae</name>
    <dbReference type="NCBI Taxonomy" id="7048"/>
    <lineage>
        <taxon>Eukaryota</taxon>
        <taxon>Metazoa</taxon>
        <taxon>Ecdysozoa</taxon>
        <taxon>Arthropoda</taxon>
        <taxon>Hexapoda</taxon>
        <taxon>Insecta</taxon>
        <taxon>Pterygota</taxon>
        <taxon>Neoptera</taxon>
        <taxon>Endopterygota</taxon>
        <taxon>Coleoptera</taxon>
        <taxon>Polyphaga</taxon>
        <taxon>Cucujiformia</taxon>
        <taxon>Curculionidae</taxon>
        <taxon>Dryophthorinae</taxon>
        <taxon>Sitophilus</taxon>
    </lineage>
</organism>
<proteinExistence type="predicted"/>
<name>A0A6J2XYD5_SITOR</name>
<feature type="compositionally biased region" description="Polar residues" evidence="3">
    <location>
        <begin position="213"/>
        <end position="224"/>
    </location>
</feature>
<dbReference type="GeneID" id="115882008"/>
<sequence length="241" mass="25012">MKVLICSLMVTCALGARLDNTYLPPAGARTAGGSSSFLSTPTFAGSSSGFRSSGSAFSGISPATSYGAPSFGGSPTQYSGASSYSTGPQFRILKFDSQNPGDGSYRFDYETENQISQHEAGEVRNAGSDQASSVVRGSYSYTAPDGQHITVNYVADENGFRPEGAHLPTPPPIPEDIQKSLATNAASSSGSYQYPSGGYSDSGAYDGVEISAARSTFSSGQASGRQYLPPTVARAGQGYRY</sequence>
<protein>
    <submittedName>
        <fullName evidence="6">Pupal cuticle protein 20-like</fullName>
    </submittedName>
</protein>
<gene>
    <name evidence="6" type="primary">LOC115882008</name>
</gene>
<keyword evidence="1 2" id="KW-0193">Cuticle</keyword>
<evidence type="ECO:0000256" key="4">
    <source>
        <dbReference type="SAM" id="SignalP"/>
    </source>
</evidence>
<dbReference type="InterPro" id="IPR050468">
    <property type="entry name" value="Cuticle_Struct_Prot"/>
</dbReference>
<dbReference type="InterPro" id="IPR031311">
    <property type="entry name" value="CHIT_BIND_RR_consensus"/>
</dbReference>
<dbReference type="RefSeq" id="XP_030755679.1">
    <property type="nucleotide sequence ID" value="XM_030899819.1"/>
</dbReference>
<dbReference type="Proteomes" id="UP000504635">
    <property type="component" value="Unplaced"/>
</dbReference>
<dbReference type="InterPro" id="IPR000618">
    <property type="entry name" value="Insect_cuticle"/>
</dbReference>
<feature type="signal peptide" evidence="4">
    <location>
        <begin position="1"/>
        <end position="15"/>
    </location>
</feature>
<dbReference type="Pfam" id="PF00379">
    <property type="entry name" value="Chitin_bind_4"/>
    <property type="match status" value="1"/>
</dbReference>
<evidence type="ECO:0000256" key="1">
    <source>
        <dbReference type="ARBA" id="ARBA00022460"/>
    </source>
</evidence>
<dbReference type="PRINTS" id="PR00947">
    <property type="entry name" value="CUTICLE"/>
</dbReference>
<keyword evidence="4" id="KW-0732">Signal</keyword>
<dbReference type="KEGG" id="soy:115882008"/>
<dbReference type="AlphaFoldDB" id="A0A6J2XYD5"/>
<evidence type="ECO:0000256" key="2">
    <source>
        <dbReference type="PROSITE-ProRule" id="PRU00497"/>
    </source>
</evidence>
<evidence type="ECO:0000256" key="3">
    <source>
        <dbReference type="SAM" id="MobiDB-lite"/>
    </source>
</evidence>
<feature type="region of interest" description="Disordered" evidence="3">
    <location>
        <begin position="182"/>
        <end position="241"/>
    </location>
</feature>